<evidence type="ECO:0000256" key="2">
    <source>
        <dbReference type="ARBA" id="ARBA00022670"/>
    </source>
</evidence>
<feature type="region of interest" description="Disordered" evidence="7">
    <location>
        <begin position="300"/>
        <end position="322"/>
    </location>
</feature>
<dbReference type="Pfam" id="PF00877">
    <property type="entry name" value="NLPC_P60"/>
    <property type="match status" value="1"/>
</dbReference>
<dbReference type="PROSITE" id="PS51935">
    <property type="entry name" value="NLPC_P60"/>
    <property type="match status" value="1"/>
</dbReference>
<dbReference type="InterPro" id="IPR000064">
    <property type="entry name" value="NLP_P60_dom"/>
</dbReference>
<keyword evidence="6" id="KW-0175">Coiled coil</keyword>
<evidence type="ECO:0000256" key="5">
    <source>
        <dbReference type="ARBA" id="ARBA00022807"/>
    </source>
</evidence>
<dbReference type="Gene3D" id="3.90.1720.10">
    <property type="entry name" value="endopeptidase domain like (from Nostoc punctiforme)"/>
    <property type="match status" value="1"/>
</dbReference>
<accession>A0A1S6IQN4</accession>
<keyword evidence="3 8" id="KW-0732">Signal</keyword>
<dbReference type="InterPro" id="IPR051202">
    <property type="entry name" value="Peptidase_C40"/>
</dbReference>
<dbReference type="EMBL" id="CP019728">
    <property type="protein sequence ID" value="AQS53868.1"/>
    <property type="molecule type" value="Genomic_DNA"/>
</dbReference>
<dbReference type="SUPFAM" id="SSF54001">
    <property type="entry name" value="Cysteine proteinases"/>
    <property type="match status" value="1"/>
</dbReference>
<feature type="chain" id="PRO_5010531946" evidence="8">
    <location>
        <begin position="28"/>
        <end position="441"/>
    </location>
</feature>
<dbReference type="Gene3D" id="6.10.250.3150">
    <property type="match status" value="1"/>
</dbReference>
<feature type="coiled-coil region" evidence="6">
    <location>
        <begin position="175"/>
        <end position="241"/>
    </location>
</feature>
<dbReference type="RefSeq" id="WP_062470911.1">
    <property type="nucleotide sequence ID" value="NZ_BBYN01000023.1"/>
</dbReference>
<evidence type="ECO:0000256" key="4">
    <source>
        <dbReference type="ARBA" id="ARBA00022801"/>
    </source>
</evidence>
<gene>
    <name evidence="10" type="primary">cwlO</name>
    <name evidence="10" type="ORF">BW727_101501</name>
</gene>
<sequence>MKKKLMTVLLTSSMLATSMMAPMTASADELTDNITKQDQKLEEIKGSISSAQELLSAVQAELAATEARANELLAQRDEAQTKIEELTKEIEKLQAIIDKREDQLKDQARSVQVNGSNTNYMNFVFASESLTDLFARVDVVATMVSANKDMVEQQVADQNLVEEKKASSEEKLSEIIGMSSELEELKADLEIKKIEEESAIAALNANKATVQADRDRFVAEKEAADRRAAEEAARLAAAEAAAVAAAEEAARAAQAPAIESVTEVASTNYAPSIHTVENTVEVSESQVVEEQVVENVAAAAPTQTATPAPVPAPAPTPAPAPAPSYSGNVVSEAYKYLGVPYVWGGRTPAGFDCSGFTSYVYKQAYGIDIGGWTVPQENAGTRISVSQAQAGDLLFWGSAGSTYHVAISLGDGSYIHAPFEGRNVEVNYVKYFTPDFAVRVN</sequence>
<evidence type="ECO:0000256" key="6">
    <source>
        <dbReference type="SAM" id="Coils"/>
    </source>
</evidence>
<evidence type="ECO:0000313" key="11">
    <source>
        <dbReference type="Proteomes" id="UP000188993"/>
    </source>
</evidence>
<dbReference type="EC" id="3.4.-.-" evidence="10"/>
<dbReference type="OrthoDB" id="1654978at2"/>
<feature type="compositionally biased region" description="Pro residues" evidence="7">
    <location>
        <begin position="308"/>
        <end position="322"/>
    </location>
</feature>
<reference evidence="10 11" key="1">
    <citation type="journal article" date="2014" name="Int. J. Syst. Evol. Microbiol.">
        <title>Jeotgalibaca dankookensis gen. nov., sp. nov., a member of the family Carnobacteriaceae, isolated from seujeot (Korean traditional food).</title>
        <authorList>
            <person name="Lee D.G."/>
            <person name="Trujillo M.E."/>
            <person name="Kang H."/>
            <person name="Ahn T.Y."/>
        </authorList>
    </citation>
    <scope>NUCLEOTIDE SEQUENCE [LARGE SCALE GENOMIC DNA]</scope>
    <source>
        <strain evidence="10 11">EX-07</strain>
    </source>
</reference>
<dbReference type="InterPro" id="IPR038765">
    <property type="entry name" value="Papain-like_cys_pep_sf"/>
</dbReference>
<evidence type="ECO:0000256" key="3">
    <source>
        <dbReference type="ARBA" id="ARBA00022729"/>
    </source>
</evidence>
<keyword evidence="4 10" id="KW-0378">Hydrolase</keyword>
<evidence type="ECO:0000259" key="9">
    <source>
        <dbReference type="PROSITE" id="PS51935"/>
    </source>
</evidence>
<dbReference type="GO" id="GO:0008234">
    <property type="term" value="F:cysteine-type peptidase activity"/>
    <property type="evidence" value="ECO:0007669"/>
    <property type="project" value="UniProtKB-KW"/>
</dbReference>
<feature type="signal peptide" evidence="8">
    <location>
        <begin position="1"/>
        <end position="27"/>
    </location>
</feature>
<dbReference type="GO" id="GO:0006508">
    <property type="term" value="P:proteolysis"/>
    <property type="evidence" value="ECO:0007669"/>
    <property type="project" value="UniProtKB-KW"/>
</dbReference>
<comment type="similarity">
    <text evidence="1">Belongs to the peptidase C40 family.</text>
</comment>
<dbReference type="AlphaFoldDB" id="A0A1S6IQN4"/>
<organism evidence="10 11">
    <name type="scientific">Jeotgalibaca dankookensis</name>
    <dbReference type="NCBI Taxonomy" id="708126"/>
    <lineage>
        <taxon>Bacteria</taxon>
        <taxon>Bacillati</taxon>
        <taxon>Bacillota</taxon>
        <taxon>Bacilli</taxon>
        <taxon>Lactobacillales</taxon>
        <taxon>Carnobacteriaceae</taxon>
        <taxon>Jeotgalibaca</taxon>
    </lineage>
</organism>
<evidence type="ECO:0000256" key="1">
    <source>
        <dbReference type="ARBA" id="ARBA00007074"/>
    </source>
</evidence>
<name>A0A1S6IQN4_9LACT</name>
<keyword evidence="11" id="KW-1185">Reference proteome</keyword>
<feature type="coiled-coil region" evidence="6">
    <location>
        <begin position="27"/>
        <end position="110"/>
    </location>
</feature>
<dbReference type="PANTHER" id="PTHR47053">
    <property type="entry name" value="MUREIN DD-ENDOPEPTIDASE MEPH-RELATED"/>
    <property type="match status" value="1"/>
</dbReference>
<protein>
    <submittedName>
        <fullName evidence="10">Peptidoglycan DL-endopeptidase CwlO</fullName>
        <ecNumber evidence="10">3.4.-.-</ecNumber>
    </submittedName>
</protein>
<feature type="domain" description="NlpC/P60" evidence="9">
    <location>
        <begin position="323"/>
        <end position="441"/>
    </location>
</feature>
<keyword evidence="2" id="KW-0645">Protease</keyword>
<dbReference type="Proteomes" id="UP000188993">
    <property type="component" value="Chromosome"/>
</dbReference>
<proteinExistence type="inferred from homology"/>
<keyword evidence="5" id="KW-0788">Thiol protease</keyword>
<dbReference type="KEGG" id="jda:BW727_101501"/>
<evidence type="ECO:0000256" key="7">
    <source>
        <dbReference type="SAM" id="MobiDB-lite"/>
    </source>
</evidence>
<dbReference type="STRING" id="708126.BW727_101501"/>
<dbReference type="PANTHER" id="PTHR47053:SF1">
    <property type="entry name" value="MUREIN DD-ENDOPEPTIDASE MEPH-RELATED"/>
    <property type="match status" value="1"/>
</dbReference>
<evidence type="ECO:0000256" key="8">
    <source>
        <dbReference type="SAM" id="SignalP"/>
    </source>
</evidence>
<evidence type="ECO:0000313" key="10">
    <source>
        <dbReference type="EMBL" id="AQS53868.1"/>
    </source>
</evidence>
<dbReference type="Pfam" id="PF24568">
    <property type="entry name" value="CC_PcsB"/>
    <property type="match status" value="1"/>
</dbReference>
<dbReference type="InterPro" id="IPR057309">
    <property type="entry name" value="PcsB_CC"/>
</dbReference>